<dbReference type="OrthoDB" id="123525at2"/>
<feature type="compositionally biased region" description="Basic and acidic residues" evidence="1">
    <location>
        <begin position="222"/>
        <end position="242"/>
    </location>
</feature>
<keyword evidence="4" id="KW-1185">Reference proteome</keyword>
<evidence type="ECO:0000313" key="3">
    <source>
        <dbReference type="EMBL" id="PJK28309.1"/>
    </source>
</evidence>
<proteinExistence type="predicted"/>
<comment type="caution">
    <text evidence="3">The sequence shown here is derived from an EMBL/GenBank/DDBJ whole genome shotgun (WGS) entry which is preliminary data.</text>
</comment>
<dbReference type="Pfam" id="PF08707">
    <property type="entry name" value="PriCT_2"/>
    <property type="match status" value="1"/>
</dbReference>
<dbReference type="SMART" id="SM00943">
    <property type="entry name" value="Prim-Pol"/>
    <property type="match status" value="1"/>
</dbReference>
<dbReference type="EMBL" id="PHIG01000047">
    <property type="protein sequence ID" value="PJK28309.1"/>
    <property type="molecule type" value="Genomic_DNA"/>
</dbReference>
<name>A0A2M9FXZ9_9PROT</name>
<dbReference type="GO" id="GO:0016817">
    <property type="term" value="F:hydrolase activity, acting on acid anhydrides"/>
    <property type="evidence" value="ECO:0007669"/>
    <property type="project" value="InterPro"/>
</dbReference>
<dbReference type="SUPFAM" id="SSF56747">
    <property type="entry name" value="Prim-pol domain"/>
    <property type="match status" value="1"/>
</dbReference>
<accession>A0A2M9FXZ9</accession>
<gene>
    <name evidence="3" type="ORF">CVT23_18230</name>
</gene>
<feature type="domain" description="DNA primase/polymerase bifunctional N-terminal" evidence="2">
    <location>
        <begin position="36"/>
        <end position="211"/>
    </location>
</feature>
<evidence type="ECO:0000259" key="2">
    <source>
        <dbReference type="SMART" id="SM00943"/>
    </source>
</evidence>
<dbReference type="AlphaFoldDB" id="A0A2M9FXZ9"/>
<evidence type="ECO:0000313" key="4">
    <source>
        <dbReference type="Proteomes" id="UP000229498"/>
    </source>
</evidence>
<sequence>MVGRTADRANLPTLDPLRLEERLAKPPIEESVIEAASAYAREGFAVFPVHGTQTDGGCTCGDPGCTSKGKHPAIGGGFKDATRRQEQIDSWVEKDLLSDRHNLGLPTGRQNGIWVLDIDGEHGEQALEALEAQHGRLAPTLTSTTGRGRHLIFRYPSEGSEIKTRSAVFGKGVDIRGKGGYIVAPPSRHWTGARYCFADPDVPIGVAPDWLLARALAPPPQNRERKQPNSLPKERRGFSGFDHATDNGWDRLTAADAEEALRCLNPDTGYDEWVGIGMALHHGDFAFDLWDSWSTRGNKYKPNECRQKWDSFSPDGGITMGTLIHLAKNCGWDYQPRSKLASVSVPPAFPKVSGTADEAHRTIRHAIGGFWSVVANHWQHETDRLAGVRFAVNGVETEVPLPEAIAPIHVIQGALASGKSHAIREEAVDYLSTNRDAIGVIAVPAHKLLDEYEERLAMAKTRSVRVAVFRGIERPDPQQPGLTMCWRLDAARTWTACGAPLKQLCKNCPSNGKCGTSKQREREADLWLMPSNMIFGGLPETIHRERLKWLVVDEDPSPFAVRGVARAGTGDGDPDNRELLVASEALEARQIPNDDGEGINPIASLEYAAAAKALEKVMGPKRLSVHALRQAGMTEDLAAAAVGYTWRLRSRPQADGGLDDEVIIAVARAVEHDNATVRKLGALWMAIRRALAEDLTNVPGVHLTKIQTEGGKVPALELSVRRNIGRGWLVPTLLLDATADPEIVEAAFQARPTSWAVAVAALPESVSVRQISDTSFGKSMLFPDTSMGRSAVNAATNNVQKLLWYIEARAGVFRGMGAQLEDGMRPDVLVVGQKELVRRLRCQNLPENVETAHFGNLAGLDRWKGVRCLIVVGRRMIPPNEVEKLAEVLGTRDVVPNERWYPTRPLGLRRRASDIGTAEKVERHSDKLAEALRFRAAEGEIIQAIGRARGIRRNAATPLQIDILGRAPLPGIEVDEVLHWTEALPTVAEHLWARCCLRIDRQAYHGKADLVAALLPDRFTDAKAVRSWCSEHRDRSLSESSIDTIIEKSDSERRWYGQLRLPGTRYAVKACRYSGGHDLPVPMVVQRSERRGKTILTRGNWIVESEC</sequence>
<dbReference type="InterPro" id="IPR015330">
    <property type="entry name" value="DNA_primase/pol_bifunc_N"/>
</dbReference>
<dbReference type="Pfam" id="PF09250">
    <property type="entry name" value="Prim-Pol"/>
    <property type="match status" value="1"/>
</dbReference>
<evidence type="ECO:0000256" key="1">
    <source>
        <dbReference type="SAM" id="MobiDB-lite"/>
    </source>
</evidence>
<reference evidence="3 4" key="1">
    <citation type="submission" date="2017-11" db="EMBL/GenBank/DDBJ databases">
        <title>Draft genome sequence of Rhizobiales bacterium SY3-13.</title>
        <authorList>
            <person name="Sun C."/>
        </authorList>
    </citation>
    <scope>NUCLEOTIDE SEQUENCE [LARGE SCALE GENOMIC DNA]</scope>
    <source>
        <strain evidence="3 4">SY3-13</strain>
    </source>
</reference>
<protein>
    <recommendedName>
        <fullName evidence="2">DNA primase/polymerase bifunctional N-terminal domain-containing protein</fullName>
    </recommendedName>
</protein>
<organism evidence="3 4">
    <name type="scientific">Minwuia thermotolerans</name>
    <dbReference type="NCBI Taxonomy" id="2056226"/>
    <lineage>
        <taxon>Bacteria</taxon>
        <taxon>Pseudomonadati</taxon>
        <taxon>Pseudomonadota</taxon>
        <taxon>Alphaproteobacteria</taxon>
        <taxon>Minwuiales</taxon>
        <taxon>Minwuiaceae</taxon>
        <taxon>Minwuia</taxon>
    </lineage>
</organism>
<feature type="region of interest" description="Disordered" evidence="1">
    <location>
        <begin position="217"/>
        <end position="242"/>
    </location>
</feature>
<dbReference type="Proteomes" id="UP000229498">
    <property type="component" value="Unassembled WGS sequence"/>
</dbReference>
<dbReference type="InterPro" id="IPR014819">
    <property type="entry name" value="PriCT_2"/>
</dbReference>
<dbReference type="CDD" id="cd04859">
    <property type="entry name" value="Prim_Pol"/>
    <property type="match status" value="1"/>
</dbReference>